<evidence type="ECO:0000313" key="5">
    <source>
        <dbReference type="EMBL" id="NIK88895.1"/>
    </source>
</evidence>
<dbReference type="Gene3D" id="3.20.20.300">
    <property type="entry name" value="Glycoside hydrolase, family 3, N-terminal domain"/>
    <property type="match status" value="1"/>
</dbReference>
<proteinExistence type="inferred from homology"/>
<dbReference type="Pfam" id="PF01915">
    <property type="entry name" value="Glyco_hydro_3_C"/>
    <property type="match status" value="1"/>
</dbReference>
<dbReference type="PANTHER" id="PTHR42715:SF10">
    <property type="entry name" value="BETA-GLUCOSIDASE"/>
    <property type="match status" value="1"/>
</dbReference>
<comment type="caution">
    <text evidence="5">The sequence shown here is derived from an EMBL/GenBank/DDBJ whole genome shotgun (WGS) entry which is preliminary data.</text>
</comment>
<dbReference type="SUPFAM" id="SSF52279">
    <property type="entry name" value="Beta-D-glucan exohydrolase, C-terminal domain"/>
    <property type="match status" value="1"/>
</dbReference>
<dbReference type="InterPro" id="IPR013783">
    <property type="entry name" value="Ig-like_fold"/>
</dbReference>
<keyword evidence="3" id="KW-0732">Signal</keyword>
<feature type="chain" id="PRO_5032873751" evidence="3">
    <location>
        <begin position="29"/>
        <end position="729"/>
    </location>
</feature>
<dbReference type="InterPro" id="IPR050288">
    <property type="entry name" value="Cellulose_deg_GH3"/>
</dbReference>
<dbReference type="EMBL" id="JAASRM010000001">
    <property type="protein sequence ID" value="NIK88895.1"/>
    <property type="molecule type" value="Genomic_DNA"/>
</dbReference>
<dbReference type="InterPro" id="IPR026891">
    <property type="entry name" value="Fn3-like"/>
</dbReference>
<feature type="signal peptide" evidence="3">
    <location>
        <begin position="1"/>
        <end position="28"/>
    </location>
</feature>
<dbReference type="InterPro" id="IPR017853">
    <property type="entry name" value="GH"/>
</dbReference>
<dbReference type="GO" id="GO:0008422">
    <property type="term" value="F:beta-glucosidase activity"/>
    <property type="evidence" value="ECO:0007669"/>
    <property type="project" value="UniProtKB-EC"/>
</dbReference>
<dbReference type="Gene3D" id="3.40.50.1700">
    <property type="entry name" value="Glycoside hydrolase family 3 C-terminal domain"/>
    <property type="match status" value="1"/>
</dbReference>
<evidence type="ECO:0000313" key="6">
    <source>
        <dbReference type="Proteomes" id="UP000570514"/>
    </source>
</evidence>
<keyword evidence="2 5" id="KW-0378">Hydrolase</keyword>
<dbReference type="InterPro" id="IPR036962">
    <property type="entry name" value="Glyco_hydro_3_N_sf"/>
</dbReference>
<dbReference type="PANTHER" id="PTHR42715">
    <property type="entry name" value="BETA-GLUCOSIDASE"/>
    <property type="match status" value="1"/>
</dbReference>
<dbReference type="Pfam" id="PF14310">
    <property type="entry name" value="Fn3-like"/>
    <property type="match status" value="1"/>
</dbReference>
<dbReference type="SMART" id="SM01217">
    <property type="entry name" value="Fn3_like"/>
    <property type="match status" value="1"/>
</dbReference>
<evidence type="ECO:0000259" key="4">
    <source>
        <dbReference type="SMART" id="SM01217"/>
    </source>
</evidence>
<dbReference type="Pfam" id="PF00933">
    <property type="entry name" value="Glyco_hydro_3"/>
    <property type="match status" value="1"/>
</dbReference>
<dbReference type="Gene3D" id="2.60.40.10">
    <property type="entry name" value="Immunoglobulins"/>
    <property type="match status" value="1"/>
</dbReference>
<dbReference type="InterPro" id="IPR001764">
    <property type="entry name" value="Glyco_hydro_3_N"/>
</dbReference>
<dbReference type="FunFam" id="3.20.20.300:FF:000016">
    <property type="entry name" value="Exported beta-glucosidase"/>
    <property type="match status" value="1"/>
</dbReference>
<keyword evidence="6" id="KW-1185">Reference proteome</keyword>
<sequence>MMSFTKALRACCCGLALTGPLFSMGALAASEPWRDPNLSPDLRADAVLQQLKPDEKFQLVFGYFGSVKDDVKFMPPADARMGSAGYVPGIARLGIPAQWITDAGMGVATQRESADAYRERTALPSGLAVAASFNPEIAAKGGAMIGREARASGFNVLLAGGVDLIREPRNGRNFEYAGEDPLLAGTIVGASVKGIQSEHVISTVKHWALNAQETGRGIVSSDIEDSAARQSDFLAFQIAIEQGAPGSVMCSYNKVNTVYACENDYLLNQVLKRDFAYPGYVMSDWGAVHSTEASALAGLDQESAGVFDNKLYFDKMLKDAVAAGRVPQARVDDMARRILRSMFAAGAVDHPVGGEAIDFTANRQIAAEAAEEGIVLLKNSRNVLPLAKTAKRIVIIGGHADRGVISGGGSSTVFPAGGNAVPGLGPQGWPGPIVYLPSAPMAAMMARAPMADVKYFDGKDQAAAAKAAAKADVVVVFATQWASEDMDLSLTLADNQDDLIRNVAAANPNTVVVLETGGAVLMPWIDKVSAVVEAWMPGSGGGEAIARVLFGEVDASGRLPVSFPQSLAQLPRQKIDGVGLPKDTPFSVNYSEGAAVGYKWYEKNGQKPLFAFGYGLSYTSFAYSDLKAATVNGKVTVSFTVKNTGARAGKDVPQVYVSAAEFEAPKRLAGFTKVALQAGQATQVTLTLDPRLISTYDSAAKSWKKVAGPLTVSLGASSADIKAKVTVTP</sequence>
<accession>A0A846N077</accession>
<dbReference type="InterPro" id="IPR002772">
    <property type="entry name" value="Glyco_hydro_3_C"/>
</dbReference>
<reference evidence="5 6" key="1">
    <citation type="submission" date="2020-03" db="EMBL/GenBank/DDBJ databases">
        <title>Genomic Encyclopedia of Type Strains, Phase IV (KMG-IV): sequencing the most valuable type-strain genomes for metagenomic binning, comparative biology and taxonomic classification.</title>
        <authorList>
            <person name="Goeker M."/>
        </authorList>
    </citation>
    <scope>NUCLEOTIDE SEQUENCE [LARGE SCALE GENOMIC DNA]</scope>
    <source>
        <strain evidence="5 6">DSM 19867</strain>
    </source>
</reference>
<dbReference type="SUPFAM" id="SSF51445">
    <property type="entry name" value="(Trans)glycosidases"/>
    <property type="match status" value="1"/>
</dbReference>
<feature type="domain" description="Fibronectin type III-like" evidence="4">
    <location>
        <begin position="651"/>
        <end position="718"/>
    </location>
</feature>
<name>A0A846N077_9PROT</name>
<evidence type="ECO:0000256" key="2">
    <source>
        <dbReference type="ARBA" id="ARBA00022801"/>
    </source>
</evidence>
<dbReference type="InterPro" id="IPR036881">
    <property type="entry name" value="Glyco_hydro_3_C_sf"/>
</dbReference>
<evidence type="ECO:0000256" key="1">
    <source>
        <dbReference type="ARBA" id="ARBA00005336"/>
    </source>
</evidence>
<evidence type="ECO:0000256" key="3">
    <source>
        <dbReference type="SAM" id="SignalP"/>
    </source>
</evidence>
<dbReference type="RefSeq" id="WP_167083029.1">
    <property type="nucleotide sequence ID" value="NZ_BAAADC010000001.1"/>
</dbReference>
<keyword evidence="5" id="KW-0326">Glycosidase</keyword>
<organism evidence="5 6">
    <name type="scientific">Rhizomicrobium palustre</name>
    <dbReference type="NCBI Taxonomy" id="189966"/>
    <lineage>
        <taxon>Bacteria</taxon>
        <taxon>Pseudomonadati</taxon>
        <taxon>Pseudomonadota</taxon>
        <taxon>Alphaproteobacteria</taxon>
        <taxon>Micropepsales</taxon>
        <taxon>Micropepsaceae</taxon>
        <taxon>Rhizomicrobium</taxon>
    </lineage>
</organism>
<dbReference type="EC" id="3.2.1.21" evidence="5"/>
<protein>
    <submittedName>
        <fullName evidence="5">Beta-glucosidase</fullName>
        <ecNumber evidence="5">3.2.1.21</ecNumber>
    </submittedName>
</protein>
<dbReference type="Proteomes" id="UP000570514">
    <property type="component" value="Unassembled WGS sequence"/>
</dbReference>
<dbReference type="PRINTS" id="PR00133">
    <property type="entry name" value="GLHYDRLASE3"/>
</dbReference>
<gene>
    <name evidence="5" type="ORF">FHS83_002213</name>
</gene>
<comment type="similarity">
    <text evidence="1">Belongs to the glycosyl hydrolase 3 family.</text>
</comment>
<dbReference type="GO" id="GO:0005975">
    <property type="term" value="P:carbohydrate metabolic process"/>
    <property type="evidence" value="ECO:0007669"/>
    <property type="project" value="InterPro"/>
</dbReference>
<dbReference type="AlphaFoldDB" id="A0A846N077"/>